<proteinExistence type="predicted"/>
<dbReference type="EMBL" id="CP018044">
    <property type="protein sequence ID" value="ATU20985.1"/>
    <property type="molecule type" value="Genomic_DNA"/>
</dbReference>
<evidence type="ECO:0000313" key="1">
    <source>
        <dbReference type="EMBL" id="ATU20985.1"/>
    </source>
</evidence>
<dbReference type="KEGG" id="bcho:BcFMB_08720"/>
<gene>
    <name evidence="1" type="ORF">BcFMB_08720</name>
</gene>
<sequence length="104" mass="12067">MGQKQIEQMLADFQGAFEEFYDPDNHDTPEEVMNYGFYYMGCIICTGGSVKKIIDGQRRLTSLTLLIIYLNNLQKETVKDEDLLVPLDDMIYSNGWHDLFKGFQ</sequence>
<evidence type="ECO:0000313" key="2">
    <source>
        <dbReference type="Proteomes" id="UP000229907"/>
    </source>
</evidence>
<accession>A0A2D3D7A7</accession>
<protein>
    <recommendedName>
        <fullName evidence="3">DUF262 domain-containing protein</fullName>
    </recommendedName>
</protein>
<name>A0A2D3D7A7_9BIFI</name>
<evidence type="ECO:0008006" key="3">
    <source>
        <dbReference type="Google" id="ProtNLM"/>
    </source>
</evidence>
<dbReference type="AlphaFoldDB" id="A0A2D3D7A7"/>
<dbReference type="Proteomes" id="UP000229907">
    <property type="component" value="Chromosome"/>
</dbReference>
<dbReference type="RefSeq" id="WP_198405414.1">
    <property type="nucleotide sequence ID" value="NZ_CP018044.1"/>
</dbReference>
<organism evidence="1 2">
    <name type="scientific">Bifidobacterium choerinum</name>
    <dbReference type="NCBI Taxonomy" id="35760"/>
    <lineage>
        <taxon>Bacteria</taxon>
        <taxon>Bacillati</taxon>
        <taxon>Actinomycetota</taxon>
        <taxon>Actinomycetes</taxon>
        <taxon>Bifidobacteriales</taxon>
        <taxon>Bifidobacteriaceae</taxon>
        <taxon>Bifidobacterium</taxon>
    </lineage>
</organism>
<reference evidence="1 2" key="1">
    <citation type="submission" date="2016-11" db="EMBL/GenBank/DDBJ databases">
        <title>complete genome sequence of Bifidobacterium choerinum strain FMB-1.</title>
        <authorList>
            <person name="Park C.-S."/>
            <person name="Jung D.-H."/>
            <person name="Choi D.-S."/>
        </authorList>
    </citation>
    <scope>NUCLEOTIDE SEQUENCE [LARGE SCALE GENOMIC DNA]</scope>
    <source>
        <strain evidence="1 2">FMB-1</strain>
    </source>
</reference>